<keyword evidence="2" id="KW-1185">Reference proteome</keyword>
<gene>
    <name evidence="1" type="ORF">O1611_g10292</name>
</gene>
<proteinExistence type="predicted"/>
<sequence>MQFTTLLSLASLGMNILAVQSVAVPAAGLARRAEDSINHVYRSDMTEKRHVYSLDDDEIAKRHVYSLDDDEAA</sequence>
<evidence type="ECO:0000313" key="1">
    <source>
        <dbReference type="EMBL" id="KAJ8120724.1"/>
    </source>
</evidence>
<evidence type="ECO:0000313" key="2">
    <source>
        <dbReference type="Proteomes" id="UP001153332"/>
    </source>
</evidence>
<reference evidence="1" key="1">
    <citation type="submission" date="2022-12" db="EMBL/GenBank/DDBJ databases">
        <title>Genome Sequence of Lasiodiplodia mahajangana.</title>
        <authorList>
            <person name="Buettner E."/>
        </authorList>
    </citation>
    <scope>NUCLEOTIDE SEQUENCE</scope>
    <source>
        <strain evidence="1">VT137</strain>
    </source>
</reference>
<dbReference type="Proteomes" id="UP001153332">
    <property type="component" value="Unassembled WGS sequence"/>
</dbReference>
<dbReference type="EMBL" id="JAPUUL010004010">
    <property type="protein sequence ID" value="KAJ8120724.1"/>
    <property type="molecule type" value="Genomic_DNA"/>
</dbReference>
<accession>A0ACC2IZW5</accession>
<comment type="caution">
    <text evidence="1">The sequence shown here is derived from an EMBL/GenBank/DDBJ whole genome shotgun (WGS) entry which is preliminary data.</text>
</comment>
<organism evidence="1 2">
    <name type="scientific">Lasiodiplodia mahajangana</name>
    <dbReference type="NCBI Taxonomy" id="1108764"/>
    <lineage>
        <taxon>Eukaryota</taxon>
        <taxon>Fungi</taxon>
        <taxon>Dikarya</taxon>
        <taxon>Ascomycota</taxon>
        <taxon>Pezizomycotina</taxon>
        <taxon>Dothideomycetes</taxon>
        <taxon>Dothideomycetes incertae sedis</taxon>
        <taxon>Botryosphaeriales</taxon>
        <taxon>Botryosphaeriaceae</taxon>
        <taxon>Lasiodiplodia</taxon>
    </lineage>
</organism>
<name>A0ACC2IZW5_9PEZI</name>
<protein>
    <submittedName>
        <fullName evidence="1">Uncharacterized protein</fullName>
    </submittedName>
</protein>